<protein>
    <submittedName>
        <fullName evidence="1">Uncharacterized protein</fullName>
    </submittedName>
</protein>
<dbReference type="EMBL" id="JBBUKT010000003">
    <property type="protein sequence ID" value="MEK7950517.1"/>
    <property type="molecule type" value="Genomic_DNA"/>
</dbReference>
<organism evidence="1 2">
    <name type="scientific">Luteolibacter soli</name>
    <dbReference type="NCBI Taxonomy" id="3135280"/>
    <lineage>
        <taxon>Bacteria</taxon>
        <taxon>Pseudomonadati</taxon>
        <taxon>Verrucomicrobiota</taxon>
        <taxon>Verrucomicrobiia</taxon>
        <taxon>Verrucomicrobiales</taxon>
        <taxon>Verrucomicrobiaceae</taxon>
        <taxon>Luteolibacter</taxon>
    </lineage>
</organism>
<dbReference type="RefSeq" id="WP_341404126.1">
    <property type="nucleotide sequence ID" value="NZ_JBBUKT010000003.1"/>
</dbReference>
<reference evidence="1 2" key="1">
    <citation type="submission" date="2024-04" db="EMBL/GenBank/DDBJ databases">
        <title>Luteolibacter sp. isolated from soil.</title>
        <authorList>
            <person name="An J."/>
        </authorList>
    </citation>
    <scope>NUCLEOTIDE SEQUENCE [LARGE SCALE GENOMIC DNA]</scope>
    <source>
        <strain evidence="1 2">Y139</strain>
    </source>
</reference>
<proteinExistence type="predicted"/>
<evidence type="ECO:0000313" key="2">
    <source>
        <dbReference type="Proteomes" id="UP001371305"/>
    </source>
</evidence>
<evidence type="ECO:0000313" key="1">
    <source>
        <dbReference type="EMBL" id="MEK7950517.1"/>
    </source>
</evidence>
<keyword evidence="2" id="KW-1185">Reference proteome</keyword>
<dbReference type="Proteomes" id="UP001371305">
    <property type="component" value="Unassembled WGS sequence"/>
</dbReference>
<sequence>MNAIADGDLILAKAHLRQCKPETILEAPVWWQRRRMQTCHFIAAKLERHSFTEPGAKAATLKKTAARLRNSAATIQKIIDADPNDNQP</sequence>
<name>A0ABU9AS26_9BACT</name>
<accession>A0ABU9AS26</accession>
<gene>
    <name evidence="1" type="ORF">WKV53_08420</name>
</gene>
<comment type="caution">
    <text evidence="1">The sequence shown here is derived from an EMBL/GenBank/DDBJ whole genome shotgun (WGS) entry which is preliminary data.</text>
</comment>